<name>A0A9W9Z050_9CNID</name>
<gene>
    <name evidence="2" type="primary">SVEP1_15</name>
    <name evidence="2" type="ORF">OS493_027374</name>
</gene>
<organism evidence="2 3">
    <name type="scientific">Desmophyllum pertusum</name>
    <dbReference type="NCBI Taxonomy" id="174260"/>
    <lineage>
        <taxon>Eukaryota</taxon>
        <taxon>Metazoa</taxon>
        <taxon>Cnidaria</taxon>
        <taxon>Anthozoa</taxon>
        <taxon>Hexacorallia</taxon>
        <taxon>Scleractinia</taxon>
        <taxon>Caryophylliina</taxon>
        <taxon>Caryophylliidae</taxon>
        <taxon>Desmophyllum</taxon>
    </lineage>
</organism>
<dbReference type="Gene3D" id="2.10.50.10">
    <property type="entry name" value="Tumor Necrosis Factor Receptor, subunit A, domain 2"/>
    <property type="match status" value="1"/>
</dbReference>
<dbReference type="SUPFAM" id="SSF48726">
    <property type="entry name" value="Immunoglobulin"/>
    <property type="match status" value="1"/>
</dbReference>
<dbReference type="SMART" id="SM00408">
    <property type="entry name" value="IGc2"/>
    <property type="match status" value="1"/>
</dbReference>
<dbReference type="InterPro" id="IPR009030">
    <property type="entry name" value="Growth_fac_rcpt_cys_sf"/>
</dbReference>
<accession>A0A9W9Z050</accession>
<dbReference type="SMART" id="SM00409">
    <property type="entry name" value="IG"/>
    <property type="match status" value="1"/>
</dbReference>
<dbReference type="AlphaFoldDB" id="A0A9W9Z050"/>
<dbReference type="InterPro" id="IPR011641">
    <property type="entry name" value="Tyr-kin_ephrin_A/B_rcpt-like"/>
</dbReference>
<proteinExistence type="predicted"/>
<dbReference type="InterPro" id="IPR003598">
    <property type="entry name" value="Ig_sub2"/>
</dbReference>
<dbReference type="PROSITE" id="PS50835">
    <property type="entry name" value="IG_LIKE"/>
    <property type="match status" value="1"/>
</dbReference>
<feature type="domain" description="Ig-like" evidence="1">
    <location>
        <begin position="109"/>
        <end position="206"/>
    </location>
</feature>
<evidence type="ECO:0000313" key="3">
    <source>
        <dbReference type="Proteomes" id="UP001163046"/>
    </source>
</evidence>
<dbReference type="InterPro" id="IPR036179">
    <property type="entry name" value="Ig-like_dom_sf"/>
</dbReference>
<evidence type="ECO:0000259" key="1">
    <source>
        <dbReference type="PROSITE" id="PS50835"/>
    </source>
</evidence>
<dbReference type="EMBL" id="MU826850">
    <property type="protein sequence ID" value="KAJ7371258.1"/>
    <property type="molecule type" value="Genomic_DNA"/>
</dbReference>
<dbReference type="InterPro" id="IPR013783">
    <property type="entry name" value="Ig-like_fold"/>
</dbReference>
<sequence length="220" mass="23069">MSSWNEIRGDTERLRSLPCGIHQSTGIKLNLYSMSPKTSTPKEGSKTCIDLCDKGESSADGFTSPQGCILCNVGFYQDQYGATECKQCPNGYTTVAKGSTSMADCGTIPTVSSFGSPSMVVDVDENGIAELVCMADGPPAPTFKVNKEIPVPDGYGGTWKVEYIKSGDVVTGIRVTIEKVTEYDAGKYSCVATNIFGSDSQDLNLNVHIGGSGGGSGAGQ</sequence>
<dbReference type="Pfam" id="PF07699">
    <property type="entry name" value="Ephrin_rec_like"/>
    <property type="match status" value="1"/>
</dbReference>
<dbReference type="InterPro" id="IPR003599">
    <property type="entry name" value="Ig_sub"/>
</dbReference>
<protein>
    <submittedName>
        <fullName evidence="2">Pentaxin</fullName>
    </submittedName>
</protein>
<dbReference type="InterPro" id="IPR007110">
    <property type="entry name" value="Ig-like_dom"/>
</dbReference>
<reference evidence="2" key="1">
    <citation type="submission" date="2023-01" db="EMBL/GenBank/DDBJ databases">
        <title>Genome assembly of the deep-sea coral Lophelia pertusa.</title>
        <authorList>
            <person name="Herrera S."/>
            <person name="Cordes E."/>
        </authorList>
    </citation>
    <scope>NUCLEOTIDE SEQUENCE</scope>
    <source>
        <strain evidence="2">USNM1676648</strain>
        <tissue evidence="2">Polyp</tissue>
    </source>
</reference>
<comment type="caution">
    <text evidence="2">The sequence shown here is derived from an EMBL/GenBank/DDBJ whole genome shotgun (WGS) entry which is preliminary data.</text>
</comment>
<keyword evidence="3" id="KW-1185">Reference proteome</keyword>
<evidence type="ECO:0000313" key="2">
    <source>
        <dbReference type="EMBL" id="KAJ7371258.1"/>
    </source>
</evidence>
<dbReference type="OrthoDB" id="10045365at2759"/>
<dbReference type="Pfam" id="PF13927">
    <property type="entry name" value="Ig_3"/>
    <property type="match status" value="1"/>
</dbReference>
<dbReference type="CDD" id="cd00096">
    <property type="entry name" value="Ig"/>
    <property type="match status" value="1"/>
</dbReference>
<dbReference type="SMART" id="SM01411">
    <property type="entry name" value="Ephrin_rec_like"/>
    <property type="match status" value="1"/>
</dbReference>
<dbReference type="SUPFAM" id="SSF57184">
    <property type="entry name" value="Growth factor receptor domain"/>
    <property type="match status" value="1"/>
</dbReference>
<dbReference type="Proteomes" id="UP001163046">
    <property type="component" value="Unassembled WGS sequence"/>
</dbReference>
<dbReference type="Gene3D" id="2.60.40.10">
    <property type="entry name" value="Immunoglobulins"/>
    <property type="match status" value="1"/>
</dbReference>